<evidence type="ECO:0000313" key="6">
    <source>
        <dbReference type="Proteomes" id="UP001525566"/>
    </source>
</evidence>
<organism evidence="5 6">
    <name type="scientific">Chryseobacterium herbae</name>
    <dbReference type="NCBI Taxonomy" id="2976476"/>
    <lineage>
        <taxon>Bacteria</taxon>
        <taxon>Pseudomonadati</taxon>
        <taxon>Bacteroidota</taxon>
        <taxon>Flavobacteriia</taxon>
        <taxon>Flavobacteriales</taxon>
        <taxon>Weeksellaceae</taxon>
        <taxon>Chryseobacterium group</taxon>
        <taxon>Chryseobacterium</taxon>
    </lineage>
</organism>
<dbReference type="Pfam" id="PF13181">
    <property type="entry name" value="TPR_8"/>
    <property type="match status" value="1"/>
</dbReference>
<evidence type="ECO:0000313" key="5">
    <source>
        <dbReference type="EMBL" id="MCT2560402.1"/>
    </source>
</evidence>
<dbReference type="InterPro" id="IPR016032">
    <property type="entry name" value="Sig_transdc_resp-reg_C-effctor"/>
</dbReference>
<dbReference type="SUPFAM" id="SSF46894">
    <property type="entry name" value="C-terminal effector domain of the bipartite response regulators"/>
    <property type="match status" value="1"/>
</dbReference>
<evidence type="ECO:0000256" key="2">
    <source>
        <dbReference type="SAM" id="Coils"/>
    </source>
</evidence>
<accession>A0ABT2INR4</accession>
<evidence type="ECO:0000256" key="1">
    <source>
        <dbReference type="PROSITE-ProRule" id="PRU00339"/>
    </source>
</evidence>
<feature type="transmembrane region" description="Helical" evidence="3">
    <location>
        <begin position="389"/>
        <end position="408"/>
    </location>
</feature>
<sequence length="579" mass="68145">MKKKHYLLLFLLLICGLSCQSPKNDKADAYFKAINDEVTQISSHLPKVVAMKNRELEKYKQTGDRKYLISSKYVELFFCFSDEDEDPIKQIPIVYDLLILNNNEYDYISMACNFNLAFQFETRSPKLAMEFLNKAIELDEKNGKKYYLPHLYHLKGRLFYNKKNYSEAMVYFTKSLKNLTSSRKDLIFVSSMYNNFGLCYDKMGKQDLALKETNRAIQILESQKKLNSDEQAFLIYLQSNKGLYYYKRKEYAIAESLLLQEYQFNKNRKYFYNGAVENILELFNLYHDTGQTSKMQEVVNYGMSIEPKVKNISHKIMIFEMLQSYYLKINYPDQLRGLCKKLRGLHDQNDQQQQRNLTYVSDILNNFLIKDLIQKQKRSIDDQKFNNRLILAVASVFIIIFGGIIYIIRSASKKEKELAEKEKIILIKNKKILEQDVKQQEEKISNMHLNLNLKIETEKTFLEYIKNIKKAKNADAEQTMNDLFVRINNLIQIDRNNNDLINESSAENKQLITKLSKTFPDLTNNEIKFCIYYKLGLSSKEIAILENITEGSSRVYKTRIKSKMNIGKESDLNRFLKNI</sequence>
<dbReference type="SUPFAM" id="SSF48452">
    <property type="entry name" value="TPR-like"/>
    <property type="match status" value="1"/>
</dbReference>
<protein>
    <recommendedName>
        <fullName evidence="7">Tetratricopeptide repeat protein</fullName>
    </recommendedName>
</protein>
<feature type="chain" id="PRO_5046467732" description="Tetratricopeptide repeat protein" evidence="4">
    <location>
        <begin position="21"/>
        <end position="579"/>
    </location>
</feature>
<keyword evidence="3" id="KW-0472">Membrane</keyword>
<feature type="repeat" description="TPR" evidence="1">
    <location>
        <begin position="190"/>
        <end position="223"/>
    </location>
</feature>
<keyword evidence="6" id="KW-1185">Reference proteome</keyword>
<keyword evidence="4" id="KW-0732">Signal</keyword>
<gene>
    <name evidence="5" type="ORF">N0B48_00725</name>
</gene>
<dbReference type="Proteomes" id="UP001525566">
    <property type="component" value="Unassembled WGS sequence"/>
</dbReference>
<evidence type="ECO:0008006" key="7">
    <source>
        <dbReference type="Google" id="ProtNLM"/>
    </source>
</evidence>
<evidence type="ECO:0000256" key="3">
    <source>
        <dbReference type="SAM" id="Phobius"/>
    </source>
</evidence>
<comment type="caution">
    <text evidence="5">The sequence shown here is derived from an EMBL/GenBank/DDBJ whole genome shotgun (WGS) entry which is preliminary data.</text>
</comment>
<keyword evidence="3" id="KW-1133">Transmembrane helix</keyword>
<feature type="coiled-coil region" evidence="2">
    <location>
        <begin position="416"/>
        <end position="450"/>
    </location>
</feature>
<reference evidence="5 6" key="1">
    <citation type="submission" date="2022-09" db="EMBL/GenBank/DDBJ databases">
        <title>Chryseobacterium oleae sp.nov., isolated from the inter-root soil of Pyrola calliantha H. Andr. in Tibet.</title>
        <authorList>
            <person name="Li Z."/>
        </authorList>
    </citation>
    <scope>NUCLEOTIDE SEQUENCE [LARGE SCALE GENOMIC DNA]</scope>
    <source>
        <strain evidence="6">pc1-10</strain>
    </source>
</reference>
<dbReference type="InterPro" id="IPR011990">
    <property type="entry name" value="TPR-like_helical_dom_sf"/>
</dbReference>
<keyword evidence="3" id="KW-0812">Transmembrane</keyword>
<keyword evidence="2" id="KW-0175">Coiled coil</keyword>
<dbReference type="Gene3D" id="1.25.40.10">
    <property type="entry name" value="Tetratricopeptide repeat domain"/>
    <property type="match status" value="1"/>
</dbReference>
<dbReference type="EMBL" id="JAOAMU010000001">
    <property type="protein sequence ID" value="MCT2560402.1"/>
    <property type="molecule type" value="Genomic_DNA"/>
</dbReference>
<dbReference type="PROSITE" id="PS50005">
    <property type="entry name" value="TPR"/>
    <property type="match status" value="1"/>
</dbReference>
<proteinExistence type="predicted"/>
<feature type="signal peptide" evidence="4">
    <location>
        <begin position="1"/>
        <end position="20"/>
    </location>
</feature>
<name>A0ABT2INR4_9FLAO</name>
<dbReference type="SMART" id="SM00028">
    <property type="entry name" value="TPR"/>
    <property type="match status" value="3"/>
</dbReference>
<dbReference type="RefSeq" id="WP_259835714.1">
    <property type="nucleotide sequence ID" value="NZ_JAOAMU010000001.1"/>
</dbReference>
<keyword evidence="1" id="KW-0802">TPR repeat</keyword>
<dbReference type="InterPro" id="IPR019734">
    <property type="entry name" value="TPR_rpt"/>
</dbReference>
<evidence type="ECO:0000256" key="4">
    <source>
        <dbReference type="SAM" id="SignalP"/>
    </source>
</evidence>